<reference evidence="3" key="1">
    <citation type="journal article" date="2019" name="Int. J. Syst. Evol. Microbiol.">
        <title>The Global Catalogue of Microorganisms (GCM) 10K type strain sequencing project: providing services to taxonomists for standard genome sequencing and annotation.</title>
        <authorList>
            <consortium name="The Broad Institute Genomics Platform"/>
            <consortium name="The Broad Institute Genome Sequencing Center for Infectious Disease"/>
            <person name="Wu L."/>
            <person name="Ma J."/>
        </authorList>
    </citation>
    <scope>NUCLEOTIDE SEQUENCE [LARGE SCALE GENOMIC DNA]</scope>
    <source>
        <strain evidence="3">JCM 18285</strain>
    </source>
</reference>
<evidence type="ECO:0000256" key="1">
    <source>
        <dbReference type="SAM" id="Phobius"/>
    </source>
</evidence>
<accession>A0ABP9GD74</accession>
<keyword evidence="1" id="KW-1133">Transmembrane helix</keyword>
<feature type="transmembrane region" description="Helical" evidence="1">
    <location>
        <begin position="260"/>
        <end position="281"/>
    </location>
</feature>
<comment type="caution">
    <text evidence="2">The sequence shown here is derived from an EMBL/GenBank/DDBJ whole genome shotgun (WGS) entry which is preliminary data.</text>
</comment>
<keyword evidence="3" id="KW-1185">Reference proteome</keyword>
<protein>
    <submittedName>
        <fullName evidence="2">Uncharacterized protein</fullName>
    </submittedName>
</protein>
<evidence type="ECO:0000313" key="2">
    <source>
        <dbReference type="EMBL" id="GAA4938891.1"/>
    </source>
</evidence>
<keyword evidence="1" id="KW-0472">Membrane</keyword>
<proteinExistence type="predicted"/>
<dbReference type="RefSeq" id="WP_345190502.1">
    <property type="nucleotide sequence ID" value="NZ_BAABJJ010000011.1"/>
</dbReference>
<evidence type="ECO:0000313" key="3">
    <source>
        <dbReference type="Proteomes" id="UP001501302"/>
    </source>
</evidence>
<gene>
    <name evidence="2" type="ORF">GCM10023314_09430</name>
</gene>
<sequence length="290" mass="32807">MKYLNPRHLVLFILLSVFISPLLSQKLEAQDKKKIKLRIKADYTKVIDHSSFIDLSTIAKINKKNAGIANLNLTIISKTDDDEVELGQATTNHDGKVRFLINDLNKLLKDTLGFYNLRVKFMGDDSFKKASKTLSFKDAHIETKSFTKDSVNYVSATLKDVHSDSVLTKTSLKVNVERLFKSLPIGEQFNYTDENGTILVPIERGIPCIDGKLVIEVILNDSDDYGTVKALVNTTFGKSAVIDNSFENRTLWSPRNKTPIFILIFANLLIFTIWGIIIYLITNLFRINKS</sequence>
<dbReference type="EMBL" id="BAABJJ010000011">
    <property type="protein sequence ID" value="GAA4938891.1"/>
    <property type="molecule type" value="Genomic_DNA"/>
</dbReference>
<dbReference type="Proteomes" id="UP001501302">
    <property type="component" value="Unassembled WGS sequence"/>
</dbReference>
<organism evidence="2 3">
    <name type="scientific">Algibacter agarivorans</name>
    <dbReference type="NCBI Taxonomy" id="1109741"/>
    <lineage>
        <taxon>Bacteria</taxon>
        <taxon>Pseudomonadati</taxon>
        <taxon>Bacteroidota</taxon>
        <taxon>Flavobacteriia</taxon>
        <taxon>Flavobacteriales</taxon>
        <taxon>Flavobacteriaceae</taxon>
        <taxon>Algibacter</taxon>
    </lineage>
</organism>
<name>A0ABP9GD74_9FLAO</name>
<keyword evidence="1" id="KW-0812">Transmembrane</keyword>